<sequence length="117" mass="12511">MGARRTAAPGPLPSCARLVAFRAALGFVLPPRSHAPFPTEGEGTRGSRQDCRLCGAFRELRVRIGAQEHQLVEERCRGGDQQAPRVGLSCKEFTALDGAFDAYLSFPVATPSVVSPS</sequence>
<accession>A0A7X1LRT1</accession>
<dbReference type="EMBL" id="JACMHY010000007">
    <property type="protein sequence ID" value="MBC2866962.1"/>
    <property type="molecule type" value="Genomic_DNA"/>
</dbReference>
<evidence type="ECO:0000313" key="1">
    <source>
        <dbReference type="EMBL" id="MBC2866962.1"/>
    </source>
</evidence>
<evidence type="ECO:0000313" key="2">
    <source>
        <dbReference type="Proteomes" id="UP000517694"/>
    </source>
</evidence>
<dbReference type="AlphaFoldDB" id="A0A7X1LRT1"/>
<reference evidence="1 2" key="1">
    <citation type="submission" date="2020-08" db="EMBL/GenBank/DDBJ databases">
        <title>Whole-Genome Sequence of French Clinical Streptomyces mexicanus Strain Q0842.</title>
        <authorList>
            <person name="Boxberger M."/>
            <person name="La Scola B."/>
        </authorList>
    </citation>
    <scope>NUCLEOTIDE SEQUENCE [LARGE SCALE GENOMIC DNA]</scope>
    <source>
        <strain evidence="1 2">Marseille-Q0842</strain>
    </source>
</reference>
<name>A0A7X1LRT1_9ACTN</name>
<comment type="caution">
    <text evidence="1">The sequence shown here is derived from an EMBL/GenBank/DDBJ whole genome shotgun (WGS) entry which is preliminary data.</text>
</comment>
<dbReference type="Proteomes" id="UP000517694">
    <property type="component" value="Unassembled WGS sequence"/>
</dbReference>
<proteinExistence type="predicted"/>
<keyword evidence="2" id="KW-1185">Reference proteome</keyword>
<organism evidence="1 2">
    <name type="scientific">Streptomyces mexicanus</name>
    <dbReference type="NCBI Taxonomy" id="178566"/>
    <lineage>
        <taxon>Bacteria</taxon>
        <taxon>Bacillati</taxon>
        <taxon>Actinomycetota</taxon>
        <taxon>Actinomycetes</taxon>
        <taxon>Kitasatosporales</taxon>
        <taxon>Streptomycetaceae</taxon>
        <taxon>Streptomyces</taxon>
    </lineage>
</organism>
<protein>
    <submittedName>
        <fullName evidence="1">Uncharacterized protein</fullName>
    </submittedName>
</protein>
<gene>
    <name evidence="1" type="ORF">H1R13_18905</name>
</gene>